<feature type="compositionally biased region" description="Polar residues" evidence="1">
    <location>
        <begin position="286"/>
        <end position="296"/>
    </location>
</feature>
<dbReference type="STRING" id="157652.A0A371EKI1"/>
<feature type="compositionally biased region" description="Basic and acidic residues" evidence="1">
    <location>
        <begin position="180"/>
        <end position="192"/>
    </location>
</feature>
<dbReference type="GO" id="GO:0031507">
    <property type="term" value="P:heterochromatin formation"/>
    <property type="evidence" value="ECO:0007669"/>
    <property type="project" value="InterPro"/>
</dbReference>
<dbReference type="Proteomes" id="UP000257109">
    <property type="component" value="Unassembled WGS sequence"/>
</dbReference>
<gene>
    <name evidence="2" type="ORF">CR513_54659</name>
</gene>
<dbReference type="EMBL" id="QJKJ01013387">
    <property type="protein sequence ID" value="RDX66560.1"/>
    <property type="molecule type" value="Genomic_DNA"/>
</dbReference>
<dbReference type="AlphaFoldDB" id="A0A371EKI1"/>
<feature type="compositionally biased region" description="Basic and acidic residues" evidence="1">
    <location>
        <begin position="264"/>
        <end position="273"/>
    </location>
</feature>
<keyword evidence="3" id="KW-1185">Reference proteome</keyword>
<dbReference type="InterPro" id="IPR039322">
    <property type="entry name" value="MOM1"/>
</dbReference>
<feature type="compositionally biased region" description="Low complexity" evidence="1">
    <location>
        <begin position="98"/>
        <end position="110"/>
    </location>
</feature>
<feature type="compositionally biased region" description="Low complexity" evidence="1">
    <location>
        <begin position="148"/>
        <end position="164"/>
    </location>
</feature>
<proteinExistence type="predicted"/>
<name>A0A371EKI1_MUCPR</name>
<feature type="region of interest" description="Disordered" evidence="1">
    <location>
        <begin position="215"/>
        <end position="296"/>
    </location>
</feature>
<comment type="caution">
    <text evidence="2">The sequence shown here is derived from an EMBL/GenBank/DDBJ whole genome shotgun (WGS) entry which is preliminary data.</text>
</comment>
<dbReference type="PANTHER" id="PTHR35116">
    <property type="entry name" value="HELICASE PROTEIN MOM1"/>
    <property type="match status" value="1"/>
</dbReference>
<sequence length="522" mass="56057">MLNVVTKFLSFLTSANSPLRRCCEIIVSVINAVSELGSHTRCSAKQMVNGTRSSHRAKVEENNTGRVTENGGKGKIKSYSNVSDTTGLRRSSRETSSKKIISSPSSTHKSGQLEKRAPPTPAVKRKSERVGKKKMPSPLRRSGRTRSHSSASPSDSKSSGSLSSNPKPKKEKSVRQLTFEAKEVNENEEHDPGTPQVQVKRMTARMYRSLFKLPNSKEDCLPEPNRINKSNQGGSNGGGKIDDCSKGSHSDCKEVSKNGALPSEDGKSKDMRVDSGLSGPVKDLTENTVTLGSLAPSNAATSEIGLAPESNQPDYCREETIQMLVSSNSILDEDLIRNSVGDDRGEKLSPSKRKGITVNVDVDSDVCATLTKGDNCNLITDGSPSSLSRLGGNTMGIDRSSNAAIYETGLAPERVQPDCCREETLQMLPSSNSILNEDLNRNSVGHVSSVEKLVPSKRKGITVDMDSDVSATLAKGDNCNLIPDGSSPSQLGGNIMGTDGSCSKRIRIATRIKEIAESRKTM</sequence>
<accession>A0A371EKI1</accession>
<feature type="compositionally biased region" description="Polar residues" evidence="1">
    <location>
        <begin position="78"/>
        <end position="89"/>
    </location>
</feature>
<evidence type="ECO:0000256" key="1">
    <source>
        <dbReference type="SAM" id="MobiDB-lite"/>
    </source>
</evidence>
<feature type="compositionally biased region" description="Basic and acidic residues" evidence="1">
    <location>
        <begin position="240"/>
        <end position="256"/>
    </location>
</feature>
<feature type="non-terminal residue" evidence="2">
    <location>
        <position position="1"/>
    </location>
</feature>
<reference evidence="2" key="1">
    <citation type="submission" date="2018-05" db="EMBL/GenBank/DDBJ databases">
        <title>Draft genome of Mucuna pruriens seed.</title>
        <authorList>
            <person name="Nnadi N.E."/>
            <person name="Vos R."/>
            <person name="Hasami M.H."/>
            <person name="Devisetty U.K."/>
            <person name="Aguiy J.C."/>
        </authorList>
    </citation>
    <scope>NUCLEOTIDE SEQUENCE [LARGE SCALE GENOMIC DNA]</scope>
    <source>
        <strain evidence="2">JCA_2017</strain>
    </source>
</reference>
<feature type="compositionally biased region" description="Basic residues" evidence="1">
    <location>
        <begin position="123"/>
        <end position="147"/>
    </location>
</feature>
<protein>
    <submittedName>
        <fullName evidence="2">Uncharacterized protein</fullName>
    </submittedName>
</protein>
<dbReference type="OrthoDB" id="1751028at2759"/>
<evidence type="ECO:0000313" key="2">
    <source>
        <dbReference type="EMBL" id="RDX66560.1"/>
    </source>
</evidence>
<evidence type="ECO:0000313" key="3">
    <source>
        <dbReference type="Proteomes" id="UP000257109"/>
    </source>
</evidence>
<feature type="region of interest" description="Disordered" evidence="1">
    <location>
        <begin position="63"/>
        <end position="202"/>
    </location>
</feature>
<dbReference type="PANTHER" id="PTHR35116:SF9">
    <property type="entry name" value="HELICASE MOM1"/>
    <property type="match status" value="1"/>
</dbReference>
<organism evidence="2 3">
    <name type="scientific">Mucuna pruriens</name>
    <name type="common">Velvet bean</name>
    <name type="synonym">Dolichos pruriens</name>
    <dbReference type="NCBI Taxonomy" id="157652"/>
    <lineage>
        <taxon>Eukaryota</taxon>
        <taxon>Viridiplantae</taxon>
        <taxon>Streptophyta</taxon>
        <taxon>Embryophyta</taxon>
        <taxon>Tracheophyta</taxon>
        <taxon>Spermatophyta</taxon>
        <taxon>Magnoliopsida</taxon>
        <taxon>eudicotyledons</taxon>
        <taxon>Gunneridae</taxon>
        <taxon>Pentapetalae</taxon>
        <taxon>rosids</taxon>
        <taxon>fabids</taxon>
        <taxon>Fabales</taxon>
        <taxon>Fabaceae</taxon>
        <taxon>Papilionoideae</taxon>
        <taxon>50 kb inversion clade</taxon>
        <taxon>NPAAA clade</taxon>
        <taxon>indigoferoid/millettioid clade</taxon>
        <taxon>Phaseoleae</taxon>
        <taxon>Mucuna</taxon>
    </lineage>
</organism>